<keyword evidence="1" id="KW-0812">Transmembrane</keyword>
<name>A0A9P8LLG7_9EUKA</name>
<dbReference type="Proteomes" id="UP000018208">
    <property type="component" value="Unassembled WGS sequence"/>
</dbReference>
<proteinExistence type="predicted"/>
<dbReference type="GeneID" id="94302331"/>
<evidence type="ECO:0008006" key="4">
    <source>
        <dbReference type="Google" id="ProtNLM"/>
    </source>
</evidence>
<evidence type="ECO:0000256" key="1">
    <source>
        <dbReference type="SAM" id="Phobius"/>
    </source>
</evidence>
<keyword evidence="3" id="KW-1185">Reference proteome</keyword>
<dbReference type="AlphaFoldDB" id="A0A9P8LLG7"/>
<sequence length="177" mass="21398">MYDFNQSKMNQISIYTFIFLTYSYLIANYIHIPLAIKLSYNFQNQIYYRTKNYSSLYQKFSICQHHTITYQQIPSNIFKKNIPSANRISFASRSYWILSYITLNRLYIAKRYNESDQFILQDFQSNTFTFICFKRRFLMNLKLLKSVSIIIFSEFLFSFKIIQNHNGDKIDLDIFNV</sequence>
<keyword evidence="1" id="KW-1133">Transmembrane helix</keyword>
<organism evidence="2 3">
    <name type="scientific">Spironucleus salmonicida</name>
    <dbReference type="NCBI Taxonomy" id="348837"/>
    <lineage>
        <taxon>Eukaryota</taxon>
        <taxon>Metamonada</taxon>
        <taxon>Diplomonadida</taxon>
        <taxon>Hexamitidae</taxon>
        <taxon>Hexamitinae</taxon>
        <taxon>Spironucleus</taxon>
    </lineage>
</organism>
<protein>
    <recommendedName>
        <fullName evidence="4">Transmembrane protein</fullName>
    </recommendedName>
</protein>
<accession>A0A9P8LLG7</accession>
<evidence type="ECO:0000313" key="3">
    <source>
        <dbReference type="Proteomes" id="UP000018208"/>
    </source>
</evidence>
<dbReference type="RefSeq" id="XP_067761106.1">
    <property type="nucleotide sequence ID" value="XM_067912084.1"/>
</dbReference>
<evidence type="ECO:0000313" key="2">
    <source>
        <dbReference type="EMBL" id="KAH0570333.1"/>
    </source>
</evidence>
<reference evidence="2 3" key="1">
    <citation type="journal article" date="2014" name="PLoS Genet.">
        <title>The Genome of Spironucleus salmonicida Highlights a Fish Pathogen Adapted to Fluctuating Environments.</title>
        <authorList>
            <person name="Xu F."/>
            <person name="Jerlstrom-Hultqvist J."/>
            <person name="Einarsson E."/>
            <person name="Astvaldsson A."/>
            <person name="Svard S.G."/>
            <person name="Andersson J.O."/>
        </authorList>
    </citation>
    <scope>NUCLEOTIDE SEQUENCE [LARGE SCALE GENOMIC DNA]</scope>
    <source>
        <strain evidence="2 3">ATCC 50377</strain>
    </source>
</reference>
<gene>
    <name evidence="2" type="ORF">SS50377_28308</name>
</gene>
<comment type="caution">
    <text evidence="2">The sequence shown here is derived from an EMBL/GenBank/DDBJ whole genome shotgun (WGS) entry which is preliminary data.</text>
</comment>
<dbReference type="KEGG" id="ssao:94302331"/>
<dbReference type="EMBL" id="AUWU02000008">
    <property type="protein sequence ID" value="KAH0570333.1"/>
    <property type="molecule type" value="Genomic_DNA"/>
</dbReference>
<keyword evidence="1" id="KW-0472">Membrane</keyword>
<feature type="transmembrane region" description="Helical" evidence="1">
    <location>
        <begin position="12"/>
        <end position="30"/>
    </location>
</feature>